<feature type="non-terminal residue" evidence="1">
    <location>
        <position position="1"/>
    </location>
</feature>
<gene>
    <name evidence="1" type="ORF">AFUS01_LOCUS28275</name>
</gene>
<evidence type="ECO:0000313" key="1">
    <source>
        <dbReference type="EMBL" id="CAG7817727.1"/>
    </source>
</evidence>
<dbReference type="Proteomes" id="UP000708208">
    <property type="component" value="Unassembled WGS sequence"/>
</dbReference>
<dbReference type="EMBL" id="CAJVCH010401880">
    <property type="protein sequence ID" value="CAG7817727.1"/>
    <property type="molecule type" value="Genomic_DNA"/>
</dbReference>
<accession>A0A8J2KR02</accession>
<proteinExistence type="predicted"/>
<keyword evidence="2" id="KW-1185">Reference proteome</keyword>
<protein>
    <submittedName>
        <fullName evidence="1">Uncharacterized protein</fullName>
    </submittedName>
</protein>
<organism evidence="1 2">
    <name type="scientific">Allacma fusca</name>
    <dbReference type="NCBI Taxonomy" id="39272"/>
    <lineage>
        <taxon>Eukaryota</taxon>
        <taxon>Metazoa</taxon>
        <taxon>Ecdysozoa</taxon>
        <taxon>Arthropoda</taxon>
        <taxon>Hexapoda</taxon>
        <taxon>Collembola</taxon>
        <taxon>Symphypleona</taxon>
        <taxon>Sminthuridae</taxon>
        <taxon>Allacma</taxon>
    </lineage>
</organism>
<reference evidence="1" key="1">
    <citation type="submission" date="2021-06" db="EMBL/GenBank/DDBJ databases">
        <authorList>
            <person name="Hodson N. C."/>
            <person name="Mongue J. A."/>
            <person name="Jaron S. K."/>
        </authorList>
    </citation>
    <scope>NUCLEOTIDE SEQUENCE</scope>
</reference>
<sequence>MHAGGENG</sequence>
<name>A0A8J2KR02_9HEXA</name>
<evidence type="ECO:0000313" key="2">
    <source>
        <dbReference type="Proteomes" id="UP000708208"/>
    </source>
</evidence>
<comment type="caution">
    <text evidence="1">The sequence shown here is derived from an EMBL/GenBank/DDBJ whole genome shotgun (WGS) entry which is preliminary data.</text>
</comment>